<dbReference type="Gene3D" id="3.40.50.1820">
    <property type="entry name" value="alpha/beta hydrolase"/>
    <property type="match status" value="1"/>
</dbReference>
<comment type="caution">
    <text evidence="5">The sequence shown here is derived from an EMBL/GenBank/DDBJ whole genome shotgun (WGS) entry which is preliminary data.</text>
</comment>
<reference evidence="6" key="1">
    <citation type="journal article" date="2017" name="Genome Announc.">
        <title>Genome sequences of Cyberlindnera fabianii 65, Pichia kudriavzevii 129, and Saccharomyces cerevisiae 131 isolated from fermented masau fruits in Zimbabwe.</title>
        <authorList>
            <person name="van Rijswijck I.M.H."/>
            <person name="Derks M.F.L."/>
            <person name="Abee T."/>
            <person name="de Ridder D."/>
            <person name="Smid E.J."/>
        </authorList>
    </citation>
    <scope>NUCLEOTIDE SEQUENCE [LARGE SCALE GENOMIC DNA]</scope>
    <source>
        <strain evidence="6">65</strain>
    </source>
</reference>
<dbReference type="SUPFAM" id="SSF53474">
    <property type="entry name" value="alpha/beta-Hydrolases"/>
    <property type="match status" value="1"/>
</dbReference>
<keyword evidence="2" id="KW-0378">Hydrolase</keyword>
<keyword evidence="6" id="KW-1185">Reference proteome</keyword>
<dbReference type="InterPro" id="IPR002921">
    <property type="entry name" value="Fungal_lipase-type"/>
</dbReference>
<protein>
    <recommendedName>
        <fullName evidence="1">triacylglycerol lipase</fullName>
        <ecNumber evidence="1">3.1.1.3</ecNumber>
    </recommendedName>
</protein>
<evidence type="ECO:0000313" key="5">
    <source>
        <dbReference type="EMBL" id="ONH68741.1"/>
    </source>
</evidence>
<feature type="signal peptide" evidence="3">
    <location>
        <begin position="1"/>
        <end position="17"/>
    </location>
</feature>
<dbReference type="Pfam" id="PF01764">
    <property type="entry name" value="Lipase_3"/>
    <property type="match status" value="1"/>
</dbReference>
<dbReference type="PANTHER" id="PTHR46640:SF3">
    <property type="entry name" value="LIPASE LIH1-RELATED"/>
    <property type="match status" value="1"/>
</dbReference>
<dbReference type="GO" id="GO:0006629">
    <property type="term" value="P:lipid metabolic process"/>
    <property type="evidence" value="ECO:0007669"/>
    <property type="project" value="InterPro"/>
</dbReference>
<evidence type="ECO:0000256" key="3">
    <source>
        <dbReference type="SAM" id="SignalP"/>
    </source>
</evidence>
<feature type="chain" id="PRO_5012437480" description="triacylglycerol lipase" evidence="3">
    <location>
        <begin position="18"/>
        <end position="348"/>
    </location>
</feature>
<sequence length="348" mass="37910">MLLPLVALSTIIAQALATISDAQYSQLFEGASWAKVAYCTADLTFDEGNLANECPLMDFCTEHNTVQLIDVIRPNIAELEISGSAYVAADDTNKKVYAVFRGSLSPGDWITDITFAQCDYVPYIGSTLTAEKLVRANGSDVDTLNAVINDNGDSDACVDCKVHCGLFIAYTQFMERVYTAAKPYIGMGYNLTVSGHSLGGGYAALAGLDFQLAGANPLVITYASLRSGNPEFNKFVDEKFGTADKDAAVAAGNALEYGTYARVYERSDIVPELPPGDYTHSGLQFELTTSMLTQTADEVVYNGPSNNDENSAFDFDWSNPLNYFIVLQHLNYFVRVSWPCTDAFNIKE</sequence>
<dbReference type="EC" id="3.1.1.3" evidence="1"/>
<dbReference type="InterPro" id="IPR051299">
    <property type="entry name" value="AB_hydrolase_lip/est"/>
</dbReference>
<evidence type="ECO:0000313" key="6">
    <source>
        <dbReference type="Proteomes" id="UP000189513"/>
    </source>
</evidence>
<name>A0A1V2LCE2_CYBFA</name>
<evidence type="ECO:0000256" key="1">
    <source>
        <dbReference type="ARBA" id="ARBA00013279"/>
    </source>
</evidence>
<dbReference type="EMBL" id="MPUK01000002">
    <property type="protein sequence ID" value="ONH68741.1"/>
    <property type="molecule type" value="Genomic_DNA"/>
</dbReference>
<feature type="domain" description="Fungal lipase-type" evidence="4">
    <location>
        <begin position="98"/>
        <end position="275"/>
    </location>
</feature>
<evidence type="ECO:0000256" key="2">
    <source>
        <dbReference type="ARBA" id="ARBA00022801"/>
    </source>
</evidence>
<organism evidence="5 6">
    <name type="scientific">Cyberlindnera fabianii</name>
    <name type="common">Yeast</name>
    <name type="synonym">Hansenula fabianii</name>
    <dbReference type="NCBI Taxonomy" id="36022"/>
    <lineage>
        <taxon>Eukaryota</taxon>
        <taxon>Fungi</taxon>
        <taxon>Dikarya</taxon>
        <taxon>Ascomycota</taxon>
        <taxon>Saccharomycotina</taxon>
        <taxon>Saccharomycetes</taxon>
        <taxon>Phaffomycetales</taxon>
        <taxon>Phaffomycetaceae</taxon>
        <taxon>Cyberlindnera</taxon>
    </lineage>
</organism>
<keyword evidence="3" id="KW-0732">Signal</keyword>
<dbReference type="OMA" id="NCLLEIC"/>
<gene>
    <name evidence="5" type="ORF">BON22_1293</name>
</gene>
<dbReference type="VEuPathDB" id="FungiDB:BON22_1293"/>
<dbReference type="InterPro" id="IPR029058">
    <property type="entry name" value="AB_hydrolase_fold"/>
</dbReference>
<proteinExistence type="predicted"/>
<dbReference type="Proteomes" id="UP000189513">
    <property type="component" value="Unassembled WGS sequence"/>
</dbReference>
<dbReference type="AlphaFoldDB" id="A0A1V2LCE2"/>
<evidence type="ECO:0000259" key="4">
    <source>
        <dbReference type="Pfam" id="PF01764"/>
    </source>
</evidence>
<accession>A0A1V2LCE2</accession>
<dbReference type="CDD" id="cd00519">
    <property type="entry name" value="Lipase_3"/>
    <property type="match status" value="1"/>
</dbReference>
<dbReference type="GO" id="GO:0004806">
    <property type="term" value="F:triacylglycerol lipase activity"/>
    <property type="evidence" value="ECO:0007669"/>
    <property type="project" value="UniProtKB-EC"/>
</dbReference>
<dbReference type="PANTHER" id="PTHR46640">
    <property type="entry name" value="TRIACYLGLYCEROL LIPASE, PUTATIVE (AFU_ORTHOLOGUE AFUA_6G06510)-RELATED"/>
    <property type="match status" value="1"/>
</dbReference>